<keyword evidence="5 10" id="KW-0732">Signal</keyword>
<keyword evidence="9" id="KW-0479">Metal-binding</keyword>
<evidence type="ECO:0000256" key="10">
    <source>
        <dbReference type="SAM" id="SignalP"/>
    </source>
</evidence>
<evidence type="ECO:0000256" key="6">
    <source>
        <dbReference type="ARBA" id="ARBA00023002"/>
    </source>
</evidence>
<dbReference type="GO" id="GO:0046872">
    <property type="term" value="F:metal ion binding"/>
    <property type="evidence" value="ECO:0007669"/>
    <property type="project" value="UniProtKB-KW"/>
</dbReference>
<evidence type="ECO:0000256" key="4">
    <source>
        <dbReference type="ARBA" id="ARBA00022617"/>
    </source>
</evidence>
<comment type="subcellular location">
    <subcellularLocation>
        <location evidence="1">Secreted</location>
    </subcellularLocation>
</comment>
<dbReference type="AlphaFoldDB" id="A0AAV8VXP3"/>
<dbReference type="InterPro" id="IPR010255">
    <property type="entry name" value="Haem_peroxidase_sf"/>
</dbReference>
<keyword evidence="4 9" id="KW-0349">Heme</keyword>
<dbReference type="GO" id="GO:0004601">
    <property type="term" value="F:peroxidase activity"/>
    <property type="evidence" value="ECO:0007669"/>
    <property type="project" value="UniProtKB-KW"/>
</dbReference>
<sequence>MKRLYLLLSISLIRQIDNHVVVEQNEMSPTQHDIIRDVFIPENQHFTPAPKHMRPALGRCTDGAECVNFVSCPAHVRMASKQFCEILGGSKGICCKSGQNHTDPSKDQSQHPILRLDIGALRAVCRKVRQELMELRSREIQLLLSRESTILHPGSASYSHYRNSRRFNTDEMAQVSHMASRAMEIAIATRAFKEREGISNTQLELGMIDEDLSQTPLGHNCVQMPLCPISAEKYRRIDGSCNNRLYPNWGIALSPYSRLLPPDYQDGIWTPRTSKINSEVLPSPRLISTTIFYEKDVPNNDYTLLLMQFGQLLSHEITQSLDFTFDNGSAISCCLQDGTDALPIQHRHYACMPIEIPGNDQFFGVFNQRCMNFVRSILSPRHDCSFGYAQQMNKVTHFIDGSSIYGSTPEQTGELRSFDGGRLKVFYDFGRELLPLTKDADACLTMERGSACFTSGDTRTNQMITLVVMHTIFLREHNRVAGILQHLNPHWNDERLFWEARQIVVAKMQVVVYKEFLPTLLGDLTMEEFDLHLAKNYEYSFEYDERVEPSVINEFAAAAYRFGHSMVNGLLKIYGPTKTEEMIFIPEIMFYPSRMRMRTFLDEALTTLTTEPIQDVDESLTEALTNYMFRGGNPYGVDLAAFNIQRGRDHGLRAYNDYRELVGMSRYTSFEHFGPNIGNKLSSLYKTVDDVDLWVGGLLEEKAAGSILGQTFKNIIAEQFSRLKKGDRYFFENAPNINPGYFSPDQLFELRKASMSRLICDNSDGILLARQASNAFRKPGVPG</sequence>
<dbReference type="GO" id="GO:0022412">
    <property type="term" value="P:cellular process involved in reproduction in multicellular organism"/>
    <property type="evidence" value="ECO:0007669"/>
    <property type="project" value="UniProtKB-ARBA"/>
</dbReference>
<evidence type="ECO:0000313" key="11">
    <source>
        <dbReference type="EMBL" id="KAJ8919142.1"/>
    </source>
</evidence>
<dbReference type="InterPro" id="IPR037120">
    <property type="entry name" value="Haem_peroxidase_sf_animal"/>
</dbReference>
<keyword evidence="6" id="KW-0560">Oxidoreductase</keyword>
<dbReference type="SUPFAM" id="SSF48113">
    <property type="entry name" value="Heme-dependent peroxidases"/>
    <property type="match status" value="1"/>
</dbReference>
<keyword evidence="2" id="KW-0964">Secreted</keyword>
<feature type="binding site" description="axial binding residue" evidence="9">
    <location>
        <position position="564"/>
    </location>
    <ligand>
        <name>heme b</name>
        <dbReference type="ChEBI" id="CHEBI:60344"/>
    </ligand>
    <ligandPart>
        <name>Fe</name>
        <dbReference type="ChEBI" id="CHEBI:18248"/>
    </ligandPart>
</feature>
<proteinExistence type="predicted"/>
<evidence type="ECO:0008006" key="13">
    <source>
        <dbReference type="Google" id="ProtNLM"/>
    </source>
</evidence>
<dbReference type="GO" id="GO:0005576">
    <property type="term" value="C:extracellular region"/>
    <property type="evidence" value="ECO:0007669"/>
    <property type="project" value="UniProtKB-SubCell"/>
</dbReference>
<dbReference type="Proteomes" id="UP001159042">
    <property type="component" value="Unassembled WGS sequence"/>
</dbReference>
<evidence type="ECO:0000256" key="3">
    <source>
        <dbReference type="ARBA" id="ARBA00022559"/>
    </source>
</evidence>
<name>A0AAV8VXP3_9CUCU</name>
<organism evidence="11 12">
    <name type="scientific">Exocentrus adspersus</name>
    <dbReference type="NCBI Taxonomy" id="1586481"/>
    <lineage>
        <taxon>Eukaryota</taxon>
        <taxon>Metazoa</taxon>
        <taxon>Ecdysozoa</taxon>
        <taxon>Arthropoda</taxon>
        <taxon>Hexapoda</taxon>
        <taxon>Insecta</taxon>
        <taxon>Pterygota</taxon>
        <taxon>Neoptera</taxon>
        <taxon>Endopterygota</taxon>
        <taxon>Coleoptera</taxon>
        <taxon>Polyphaga</taxon>
        <taxon>Cucujiformia</taxon>
        <taxon>Chrysomeloidea</taxon>
        <taxon>Cerambycidae</taxon>
        <taxon>Lamiinae</taxon>
        <taxon>Acanthocinini</taxon>
        <taxon>Exocentrus</taxon>
    </lineage>
</organism>
<dbReference type="CDD" id="cd09823">
    <property type="entry name" value="peroxinectin_like"/>
    <property type="match status" value="1"/>
</dbReference>
<dbReference type="PROSITE" id="PS50292">
    <property type="entry name" value="PEROXIDASE_3"/>
    <property type="match status" value="1"/>
</dbReference>
<dbReference type="InterPro" id="IPR019791">
    <property type="entry name" value="Haem_peroxidase_animal"/>
</dbReference>
<evidence type="ECO:0000256" key="2">
    <source>
        <dbReference type="ARBA" id="ARBA00022525"/>
    </source>
</evidence>
<dbReference type="PRINTS" id="PR00457">
    <property type="entry name" value="ANPEROXIDASE"/>
</dbReference>
<dbReference type="GO" id="GO:0020037">
    <property type="term" value="F:heme binding"/>
    <property type="evidence" value="ECO:0007669"/>
    <property type="project" value="InterPro"/>
</dbReference>
<dbReference type="EMBL" id="JANEYG010000020">
    <property type="protein sequence ID" value="KAJ8919142.1"/>
    <property type="molecule type" value="Genomic_DNA"/>
</dbReference>
<evidence type="ECO:0000256" key="1">
    <source>
        <dbReference type="ARBA" id="ARBA00004613"/>
    </source>
</evidence>
<dbReference type="Gene3D" id="1.10.640.10">
    <property type="entry name" value="Haem peroxidase domain superfamily, animal type"/>
    <property type="match status" value="1"/>
</dbReference>
<keyword evidence="8" id="KW-0325">Glycoprotein</keyword>
<comment type="caution">
    <text evidence="11">The sequence shown here is derived from an EMBL/GenBank/DDBJ whole genome shotgun (WGS) entry which is preliminary data.</text>
</comment>
<evidence type="ECO:0000256" key="8">
    <source>
        <dbReference type="ARBA" id="ARBA00023180"/>
    </source>
</evidence>
<protein>
    <recommendedName>
        <fullName evidence="13">Chorion peroxidase</fullName>
    </recommendedName>
</protein>
<dbReference type="GO" id="GO:0006979">
    <property type="term" value="P:response to oxidative stress"/>
    <property type="evidence" value="ECO:0007669"/>
    <property type="project" value="InterPro"/>
</dbReference>
<dbReference type="PANTHER" id="PTHR11475:SF4">
    <property type="entry name" value="CHORION PEROXIDASE"/>
    <property type="match status" value="1"/>
</dbReference>
<accession>A0AAV8VXP3</accession>
<keyword evidence="3" id="KW-0575">Peroxidase</keyword>
<gene>
    <name evidence="11" type="ORF">NQ315_012127</name>
</gene>
<keyword evidence="7 9" id="KW-0408">Iron</keyword>
<evidence type="ECO:0000256" key="5">
    <source>
        <dbReference type="ARBA" id="ARBA00022729"/>
    </source>
</evidence>
<keyword evidence="12" id="KW-1185">Reference proteome</keyword>
<evidence type="ECO:0000256" key="7">
    <source>
        <dbReference type="ARBA" id="ARBA00023004"/>
    </source>
</evidence>
<dbReference type="PANTHER" id="PTHR11475">
    <property type="entry name" value="OXIDASE/PEROXIDASE"/>
    <property type="match status" value="1"/>
</dbReference>
<dbReference type="Pfam" id="PF03098">
    <property type="entry name" value="An_peroxidase"/>
    <property type="match status" value="1"/>
</dbReference>
<evidence type="ECO:0000256" key="9">
    <source>
        <dbReference type="PIRSR" id="PIRSR619791-2"/>
    </source>
</evidence>
<reference evidence="11 12" key="1">
    <citation type="journal article" date="2023" name="Insect Mol. Biol.">
        <title>Genome sequencing provides insights into the evolution of gene families encoding plant cell wall-degrading enzymes in longhorned beetles.</title>
        <authorList>
            <person name="Shin N.R."/>
            <person name="Okamura Y."/>
            <person name="Kirsch R."/>
            <person name="Pauchet Y."/>
        </authorList>
    </citation>
    <scope>NUCLEOTIDE SEQUENCE [LARGE SCALE GENOMIC DNA]</scope>
    <source>
        <strain evidence="11">EAD_L_NR</strain>
    </source>
</reference>
<dbReference type="FunFam" id="1.10.640.10:FF:000003">
    <property type="entry name" value="chorion peroxidase"/>
    <property type="match status" value="1"/>
</dbReference>
<feature type="chain" id="PRO_5043978727" description="Chorion peroxidase" evidence="10">
    <location>
        <begin position="19"/>
        <end position="783"/>
    </location>
</feature>
<feature type="signal peptide" evidence="10">
    <location>
        <begin position="1"/>
        <end position="18"/>
    </location>
</feature>
<evidence type="ECO:0000313" key="12">
    <source>
        <dbReference type="Proteomes" id="UP001159042"/>
    </source>
</evidence>